<keyword evidence="3" id="KW-1003">Cell membrane</keyword>
<keyword evidence="5 7" id="KW-1133">Transmembrane helix</keyword>
<evidence type="ECO:0000313" key="10">
    <source>
        <dbReference type="Proteomes" id="UP000199488"/>
    </source>
</evidence>
<protein>
    <submittedName>
        <fullName evidence="9">Putative Mg2+ transporter-C (MgtC) family protein</fullName>
    </submittedName>
</protein>
<reference evidence="9 10" key="1">
    <citation type="submission" date="2016-10" db="EMBL/GenBank/DDBJ databases">
        <authorList>
            <person name="de Groot N.N."/>
        </authorList>
    </citation>
    <scope>NUCLEOTIDE SEQUENCE [LARGE SCALE GENOMIC DNA]</scope>
    <source>
        <strain evidence="9 10">DSM 23126</strain>
    </source>
</reference>
<dbReference type="Proteomes" id="UP000199488">
    <property type="component" value="Unassembled WGS sequence"/>
</dbReference>
<dbReference type="PRINTS" id="PR01837">
    <property type="entry name" value="MGTCSAPBPROT"/>
</dbReference>
<keyword evidence="4 7" id="KW-0812">Transmembrane</keyword>
<comment type="subcellular location">
    <subcellularLocation>
        <location evidence="1">Cell membrane</location>
        <topology evidence="1">Multi-pass membrane protein</topology>
    </subcellularLocation>
</comment>
<dbReference type="PANTHER" id="PTHR33778">
    <property type="entry name" value="PROTEIN MGTC"/>
    <property type="match status" value="1"/>
</dbReference>
<feature type="transmembrane region" description="Helical" evidence="7">
    <location>
        <begin position="104"/>
        <end position="137"/>
    </location>
</feature>
<organism evidence="9 10">
    <name type="scientific">Marinococcus luteus</name>
    <dbReference type="NCBI Taxonomy" id="1122204"/>
    <lineage>
        <taxon>Bacteria</taxon>
        <taxon>Bacillati</taxon>
        <taxon>Bacillota</taxon>
        <taxon>Bacilli</taxon>
        <taxon>Bacillales</taxon>
        <taxon>Bacillaceae</taxon>
        <taxon>Marinococcus</taxon>
    </lineage>
</organism>
<evidence type="ECO:0000256" key="5">
    <source>
        <dbReference type="ARBA" id="ARBA00022989"/>
    </source>
</evidence>
<feature type="transmembrane region" description="Helical" evidence="7">
    <location>
        <begin position="36"/>
        <end position="54"/>
    </location>
</feature>
<accession>A0A1H2Y3W4</accession>
<dbReference type="Pfam" id="PF02308">
    <property type="entry name" value="MgtC"/>
    <property type="match status" value="1"/>
</dbReference>
<sequence>MEYESITILIRLILAAFLAGVIGIERESKGHPAGFRTHMLVGTGSCLVMLLALFGFQDYLNQNGDLVAYDPSRLASYVISGIGFLGAGTIIVQGASIRGLTTAASIWIVAAIGLTIGAGMFFAGIAATVLVLTSLIFLSHVDKWFKNVSDTDVLFIAMDKKANELGETIQRLESMKVQVQKIKGKEFDNDEALLLHYYIKIQLPDGIAETELYQSLYKIESIKEIELNPSYD</sequence>
<evidence type="ECO:0000256" key="2">
    <source>
        <dbReference type="ARBA" id="ARBA00009298"/>
    </source>
</evidence>
<evidence type="ECO:0000313" key="9">
    <source>
        <dbReference type="EMBL" id="SDW99817.1"/>
    </source>
</evidence>
<dbReference type="InterPro" id="IPR003416">
    <property type="entry name" value="MgtC/SapB/SrpB/YhiD_fam"/>
</dbReference>
<evidence type="ECO:0000256" key="3">
    <source>
        <dbReference type="ARBA" id="ARBA00022475"/>
    </source>
</evidence>
<feature type="transmembrane region" description="Helical" evidence="7">
    <location>
        <begin position="6"/>
        <end position="24"/>
    </location>
</feature>
<name>A0A1H2Y3W4_9BACI</name>
<proteinExistence type="inferred from homology"/>
<evidence type="ECO:0000256" key="6">
    <source>
        <dbReference type="ARBA" id="ARBA00023136"/>
    </source>
</evidence>
<feature type="domain" description="MgtC/SapB/SrpB/YhiD N-terminal" evidence="8">
    <location>
        <begin position="12"/>
        <end position="143"/>
    </location>
</feature>
<evidence type="ECO:0000256" key="4">
    <source>
        <dbReference type="ARBA" id="ARBA00022692"/>
    </source>
</evidence>
<dbReference type="PANTHER" id="PTHR33778:SF1">
    <property type="entry name" value="MAGNESIUM TRANSPORTER YHID-RELATED"/>
    <property type="match status" value="1"/>
</dbReference>
<dbReference type="AlphaFoldDB" id="A0A1H2Y3W4"/>
<keyword evidence="10" id="KW-1185">Reference proteome</keyword>
<dbReference type="GO" id="GO:0005886">
    <property type="term" value="C:plasma membrane"/>
    <property type="evidence" value="ECO:0007669"/>
    <property type="project" value="UniProtKB-SubCell"/>
</dbReference>
<dbReference type="STRING" id="1122204.SAMN05421781_3011"/>
<feature type="transmembrane region" description="Helical" evidence="7">
    <location>
        <begin position="74"/>
        <end position="92"/>
    </location>
</feature>
<comment type="similarity">
    <text evidence="2">Belongs to the MgtC/SapB family.</text>
</comment>
<dbReference type="EMBL" id="FNNC01000008">
    <property type="protein sequence ID" value="SDW99817.1"/>
    <property type="molecule type" value="Genomic_DNA"/>
</dbReference>
<dbReference type="InterPro" id="IPR049177">
    <property type="entry name" value="MgtC_SapB_SrpB_YhiD_N"/>
</dbReference>
<evidence type="ECO:0000256" key="1">
    <source>
        <dbReference type="ARBA" id="ARBA00004651"/>
    </source>
</evidence>
<evidence type="ECO:0000256" key="7">
    <source>
        <dbReference type="SAM" id="Phobius"/>
    </source>
</evidence>
<gene>
    <name evidence="9" type="ORF">SAMN05421781_3011</name>
</gene>
<keyword evidence="6 7" id="KW-0472">Membrane</keyword>
<evidence type="ECO:0000259" key="8">
    <source>
        <dbReference type="Pfam" id="PF02308"/>
    </source>
</evidence>